<dbReference type="InterPro" id="IPR011701">
    <property type="entry name" value="MFS"/>
</dbReference>
<keyword evidence="4 5" id="KW-0472">Membrane</keyword>
<evidence type="ECO:0000256" key="2">
    <source>
        <dbReference type="ARBA" id="ARBA00022692"/>
    </source>
</evidence>
<dbReference type="GO" id="GO:0022857">
    <property type="term" value="F:transmembrane transporter activity"/>
    <property type="evidence" value="ECO:0007669"/>
    <property type="project" value="InterPro"/>
</dbReference>
<dbReference type="CDD" id="cd17319">
    <property type="entry name" value="MFS_ExuT_GudP_like"/>
    <property type="match status" value="1"/>
</dbReference>
<comment type="subcellular location">
    <subcellularLocation>
        <location evidence="1">Membrane</location>
        <topology evidence="1">Multi-pass membrane protein</topology>
    </subcellularLocation>
</comment>
<dbReference type="PANTHER" id="PTHR11662:SF399">
    <property type="entry name" value="FI19708P1-RELATED"/>
    <property type="match status" value="1"/>
</dbReference>
<gene>
    <name evidence="7" type="ORF">HDF14_002961</name>
</gene>
<dbReference type="Pfam" id="PF07690">
    <property type="entry name" value="MFS_1"/>
    <property type="match status" value="1"/>
</dbReference>
<dbReference type="InterPro" id="IPR036259">
    <property type="entry name" value="MFS_trans_sf"/>
</dbReference>
<feature type="transmembrane region" description="Helical" evidence="5">
    <location>
        <begin position="265"/>
        <end position="286"/>
    </location>
</feature>
<dbReference type="Gene3D" id="1.20.1250.20">
    <property type="entry name" value="MFS general substrate transporter like domains"/>
    <property type="match status" value="2"/>
</dbReference>
<evidence type="ECO:0000256" key="3">
    <source>
        <dbReference type="ARBA" id="ARBA00022989"/>
    </source>
</evidence>
<feature type="transmembrane region" description="Helical" evidence="5">
    <location>
        <begin position="353"/>
        <end position="379"/>
    </location>
</feature>
<dbReference type="EMBL" id="JACHEB010000006">
    <property type="protein sequence ID" value="MBB5329343.1"/>
    <property type="molecule type" value="Genomic_DNA"/>
</dbReference>
<feature type="transmembrane region" description="Helical" evidence="5">
    <location>
        <begin position="50"/>
        <end position="67"/>
    </location>
</feature>
<keyword evidence="8" id="KW-1185">Reference proteome</keyword>
<dbReference type="InterPro" id="IPR020846">
    <property type="entry name" value="MFS_dom"/>
</dbReference>
<dbReference type="SUPFAM" id="SSF103473">
    <property type="entry name" value="MFS general substrate transporter"/>
    <property type="match status" value="1"/>
</dbReference>
<feature type="domain" description="Major facilitator superfamily (MFS) profile" evidence="6">
    <location>
        <begin position="8"/>
        <end position="411"/>
    </location>
</feature>
<evidence type="ECO:0000313" key="7">
    <source>
        <dbReference type="EMBL" id="MBB5329343.1"/>
    </source>
</evidence>
<feature type="transmembrane region" description="Helical" evidence="5">
    <location>
        <begin position="160"/>
        <end position="182"/>
    </location>
</feature>
<dbReference type="RefSeq" id="WP_183977731.1">
    <property type="nucleotide sequence ID" value="NZ_JACHEB010000006.1"/>
</dbReference>
<proteinExistence type="predicted"/>
<accession>A0A9X0QFB9</accession>
<feature type="transmembrane region" description="Helical" evidence="5">
    <location>
        <begin position="298"/>
        <end position="316"/>
    </location>
</feature>
<feature type="transmembrane region" description="Helical" evidence="5">
    <location>
        <begin position="385"/>
        <end position="406"/>
    </location>
</feature>
<dbReference type="PROSITE" id="PS50850">
    <property type="entry name" value="MFS"/>
    <property type="match status" value="1"/>
</dbReference>
<feature type="transmembrane region" description="Helical" evidence="5">
    <location>
        <begin position="79"/>
        <end position="101"/>
    </location>
</feature>
<dbReference type="Proteomes" id="UP000535182">
    <property type="component" value="Unassembled WGS sequence"/>
</dbReference>
<evidence type="ECO:0000256" key="4">
    <source>
        <dbReference type="ARBA" id="ARBA00023136"/>
    </source>
</evidence>
<feature type="transmembrane region" description="Helical" evidence="5">
    <location>
        <begin position="322"/>
        <end position="341"/>
    </location>
</feature>
<dbReference type="PANTHER" id="PTHR11662">
    <property type="entry name" value="SOLUTE CARRIER FAMILY 17"/>
    <property type="match status" value="1"/>
</dbReference>
<evidence type="ECO:0000256" key="5">
    <source>
        <dbReference type="SAM" id="Phobius"/>
    </source>
</evidence>
<feature type="transmembrane region" description="Helical" evidence="5">
    <location>
        <begin position="224"/>
        <end position="245"/>
    </location>
</feature>
<sequence>MGRRRWSIAWLLAAGVLVNYFDRVNLSVSHLALYSTFGISDIAFGYLSGAYNWTYALCQLPVGLLLDRLGVKRIGRVSILLWSMASFGAALSPGVGSFFGARLLLGVGEAPTFPANAKAIGYWFPQSERGLATSLFDAAAKFASAIGVPLLGLLLLRVGWRWSFAMTGVLSLLYFAVFWRFYRDPNEDPDLSLEERTYIADESEQRAEAAPPSSLGYMLRQRKVLGLALGLGSYNYVFYLLLTWLPSYLSSTLHIDLLHSFLYTGVPWLIATGTDLLGGWGSDALIQRGWNASRVRKTVLVCGTAFGLGILGASNAHTPTRALIWISVSIGGLAAAAPVGWSIPSMIAPQGSVGTVGGIVNFSNQISGIAAPIITGYLVAATHSYVWAFRISAIYVVIGVLSYIFLLGEIRQIAPEIIRT</sequence>
<comment type="caution">
    <text evidence="7">The sequence shown here is derived from an EMBL/GenBank/DDBJ whole genome shotgun (WGS) entry which is preliminary data.</text>
</comment>
<organism evidence="7 8">
    <name type="scientific">Tunturiibacter gelidiferens</name>
    <dbReference type="NCBI Taxonomy" id="3069689"/>
    <lineage>
        <taxon>Bacteria</taxon>
        <taxon>Pseudomonadati</taxon>
        <taxon>Acidobacteriota</taxon>
        <taxon>Terriglobia</taxon>
        <taxon>Terriglobales</taxon>
        <taxon>Acidobacteriaceae</taxon>
        <taxon>Tunturiibacter</taxon>
    </lineage>
</organism>
<dbReference type="InterPro" id="IPR050382">
    <property type="entry name" value="MFS_Na/Anion_cotransporter"/>
</dbReference>
<dbReference type="AlphaFoldDB" id="A0A9X0QFB9"/>
<evidence type="ECO:0000256" key="1">
    <source>
        <dbReference type="ARBA" id="ARBA00004141"/>
    </source>
</evidence>
<evidence type="ECO:0000313" key="8">
    <source>
        <dbReference type="Proteomes" id="UP000535182"/>
    </source>
</evidence>
<protein>
    <submittedName>
        <fullName evidence="7">Sugar phosphate permease</fullName>
    </submittedName>
</protein>
<dbReference type="GO" id="GO:0016020">
    <property type="term" value="C:membrane"/>
    <property type="evidence" value="ECO:0007669"/>
    <property type="project" value="UniProtKB-SubCell"/>
</dbReference>
<reference evidence="7 8" key="1">
    <citation type="submission" date="2020-08" db="EMBL/GenBank/DDBJ databases">
        <title>Genomic Encyclopedia of Type Strains, Phase IV (KMG-V): Genome sequencing to study the core and pangenomes of soil and plant-associated prokaryotes.</title>
        <authorList>
            <person name="Whitman W."/>
        </authorList>
    </citation>
    <scope>NUCLEOTIDE SEQUENCE [LARGE SCALE GENOMIC DNA]</scope>
    <source>
        <strain evidence="7 8">X5P2</strain>
    </source>
</reference>
<keyword evidence="2 5" id="KW-0812">Transmembrane</keyword>
<evidence type="ECO:0000259" key="6">
    <source>
        <dbReference type="PROSITE" id="PS50850"/>
    </source>
</evidence>
<keyword evidence="3 5" id="KW-1133">Transmembrane helix</keyword>
<name>A0A9X0QFB9_9BACT</name>